<dbReference type="Pfam" id="PF12770">
    <property type="entry name" value="CHAT"/>
    <property type="match status" value="1"/>
</dbReference>
<name>A0AAD6Y7X8_9AGAR</name>
<feature type="domain" description="CHAT" evidence="1">
    <location>
        <begin position="850"/>
        <end position="1001"/>
    </location>
</feature>
<protein>
    <submittedName>
        <fullName evidence="2">CHAT domain-containing protein</fullName>
    </submittedName>
</protein>
<dbReference type="InterPro" id="IPR024983">
    <property type="entry name" value="CHAT_dom"/>
</dbReference>
<proteinExistence type="predicted"/>
<dbReference type="Gene3D" id="1.20.120.660">
    <property type="entry name" value="IL-4 antagonist (De novo design) like domain"/>
    <property type="match status" value="3"/>
</dbReference>
<keyword evidence="3" id="KW-1185">Reference proteome</keyword>
<dbReference type="PANTHER" id="PTHR19959">
    <property type="entry name" value="KINESIN LIGHT CHAIN"/>
    <property type="match status" value="1"/>
</dbReference>
<organism evidence="2 3">
    <name type="scientific">Mycena pura</name>
    <dbReference type="NCBI Taxonomy" id="153505"/>
    <lineage>
        <taxon>Eukaryota</taxon>
        <taxon>Fungi</taxon>
        <taxon>Dikarya</taxon>
        <taxon>Basidiomycota</taxon>
        <taxon>Agaricomycotina</taxon>
        <taxon>Agaricomycetes</taxon>
        <taxon>Agaricomycetidae</taxon>
        <taxon>Agaricales</taxon>
        <taxon>Marasmiineae</taxon>
        <taxon>Mycenaceae</taxon>
        <taxon>Mycena</taxon>
    </lineage>
</organism>
<sequence length="1028" mass="113876">MAAHVNSHLDSSDVSESDANHHNFGVEIQQMQDLVAQLPPGHPDLSRYQHRLGQAFSQIYRASGNLNVDYLEAAIQHKHEAVKQAPDGHPDKAQYFQSLALSLSDRYQRLDDVEDLQSSLQANEEAVASIPEGHPQRPNYLQSLAVTMRDHYLRLGDDEDLEASLALNQEAVDLTPMGHTSRASHLQALAVSFTDRYQRFGGLDDLNAAVQHDQEAVDLTPPSHPDRADRLHSLAISLRDRYHELGNLDDLENALKYKQEVVERTPRGHPDRAGCLQSLGVAFGDRYRHTGDLPDLEAALQYKEEAVDITPANHPGRVRYLCSLAVSFTDRYQRLGELTDLAAALKNNQEAVLLTPAQHTERAARLQGLANSFGDRFQRLGDLEDLHAELKNSEEAVALTPDGHPQRADRVQTLALAFRDRYQRLWDPKDLDAAVHRCQEAVDLTAAGHPKRAAYLHSLAVVLGDKYQRFEKLADLEAALANDREAVNLISRGEDHPKRAKYLQNLAVSFGDRYERLEDLGDLDSALQLKQDAVDLTPQEHPSRAGYLQSLAVSFAARYQRLNDPSDLQAACTHYDESFQLPSLTPESAWKAALDWASFAEKFQPEDCIKAFSSAFRLLPEILWVGHTIPVRQDAIRRLEISRATSTATKACTNLSNLTVAVEVLEQGLATTFQQMLQLKTSTVGLEPDQAEKFQQLSMALYTGQLDSDDAMRLVNERNELLKDIRRQPGFAYFLLPKPYKVLRRAAQGGPVVILTSHQDSCDGLIIRNTTSEPVHVPLHVALAQLEAQHVCLAELLRDYNARTRGESASSSRFGKRERFTIRKTSAESFADILTWLWIHIVGPVYEALKSTDSAGSNYLRGVKQEIDKIATVVSGIDIECLEGGQATVDAVETQLKECSWLHLACHGMQNLASPTQSRLLLYEGSLDLGSILQMPLSNAEVVFLAACQTAMGDSELVNESFHLGGGFIAAGFRGAIGTLWSMNDKDGPFVAEKFYARLFGDGRRPLASDAAGFASGCETIEATRSAA</sequence>
<accession>A0AAD6Y7X8</accession>
<gene>
    <name evidence="2" type="ORF">GGX14DRAFT_543816</name>
</gene>
<dbReference type="EMBL" id="JARJCW010000040">
    <property type="protein sequence ID" value="KAJ7206340.1"/>
    <property type="molecule type" value="Genomic_DNA"/>
</dbReference>
<dbReference type="PANTHER" id="PTHR19959:SF119">
    <property type="entry name" value="FUNGAL LIPASE-LIKE DOMAIN-CONTAINING PROTEIN"/>
    <property type="match status" value="1"/>
</dbReference>
<dbReference type="InterPro" id="IPR011990">
    <property type="entry name" value="TPR-like_helical_dom_sf"/>
</dbReference>
<evidence type="ECO:0000259" key="1">
    <source>
        <dbReference type="Pfam" id="PF12770"/>
    </source>
</evidence>
<dbReference type="Proteomes" id="UP001219525">
    <property type="component" value="Unassembled WGS sequence"/>
</dbReference>
<reference evidence="2" key="1">
    <citation type="submission" date="2023-03" db="EMBL/GenBank/DDBJ databases">
        <title>Massive genome expansion in bonnet fungi (Mycena s.s.) driven by repeated elements and novel gene families across ecological guilds.</title>
        <authorList>
            <consortium name="Lawrence Berkeley National Laboratory"/>
            <person name="Harder C.B."/>
            <person name="Miyauchi S."/>
            <person name="Viragh M."/>
            <person name="Kuo A."/>
            <person name="Thoen E."/>
            <person name="Andreopoulos B."/>
            <person name="Lu D."/>
            <person name="Skrede I."/>
            <person name="Drula E."/>
            <person name="Henrissat B."/>
            <person name="Morin E."/>
            <person name="Kohler A."/>
            <person name="Barry K."/>
            <person name="LaButti K."/>
            <person name="Morin E."/>
            <person name="Salamov A."/>
            <person name="Lipzen A."/>
            <person name="Mereny Z."/>
            <person name="Hegedus B."/>
            <person name="Baldrian P."/>
            <person name="Stursova M."/>
            <person name="Weitz H."/>
            <person name="Taylor A."/>
            <person name="Grigoriev I.V."/>
            <person name="Nagy L.G."/>
            <person name="Martin F."/>
            <person name="Kauserud H."/>
        </authorList>
    </citation>
    <scope>NUCLEOTIDE SEQUENCE</scope>
    <source>
        <strain evidence="2">9144</strain>
    </source>
</reference>
<comment type="caution">
    <text evidence="2">The sequence shown here is derived from an EMBL/GenBank/DDBJ whole genome shotgun (WGS) entry which is preliminary data.</text>
</comment>
<evidence type="ECO:0000313" key="2">
    <source>
        <dbReference type="EMBL" id="KAJ7206340.1"/>
    </source>
</evidence>
<evidence type="ECO:0000313" key="3">
    <source>
        <dbReference type="Proteomes" id="UP001219525"/>
    </source>
</evidence>
<dbReference type="AlphaFoldDB" id="A0AAD6Y7X8"/>
<dbReference type="Gene3D" id="1.25.40.10">
    <property type="entry name" value="Tetratricopeptide repeat domain"/>
    <property type="match status" value="1"/>
</dbReference>